<dbReference type="GO" id="GO:0016151">
    <property type="term" value="F:nickel cation binding"/>
    <property type="evidence" value="ECO:0007669"/>
    <property type="project" value="UniProtKB-UniRule"/>
</dbReference>
<comment type="subcellular location">
    <subcellularLocation>
        <location evidence="3">Cytoplasm</location>
    </subcellularLocation>
</comment>
<dbReference type="InterPro" id="IPR002669">
    <property type="entry name" value="UreD"/>
</dbReference>
<organism evidence="4 5">
    <name type="scientific">Clostridium perfringens</name>
    <dbReference type="NCBI Taxonomy" id="1502"/>
    <lineage>
        <taxon>Bacteria</taxon>
        <taxon>Bacillati</taxon>
        <taxon>Bacillota</taxon>
        <taxon>Clostridia</taxon>
        <taxon>Eubacteriales</taxon>
        <taxon>Clostridiaceae</taxon>
        <taxon>Clostridium</taxon>
    </lineage>
</organism>
<proteinExistence type="inferred from homology"/>
<dbReference type="Proteomes" id="UP000481454">
    <property type="component" value="Unassembled WGS sequence"/>
</dbReference>
<dbReference type="AlphaFoldDB" id="A0AAP6WPI6"/>
<evidence type="ECO:0000256" key="3">
    <source>
        <dbReference type="HAMAP-Rule" id="MF_01384"/>
    </source>
</evidence>
<keyword evidence="3" id="KW-0996">Nickel insertion</keyword>
<protein>
    <recommendedName>
        <fullName evidence="3">Urease accessory protein UreD</fullName>
    </recommendedName>
</protein>
<comment type="function">
    <text evidence="3">Required for maturation of urease via the functional incorporation of the urease nickel metallocenter.</text>
</comment>
<dbReference type="PANTHER" id="PTHR33643:SF1">
    <property type="entry name" value="UREASE ACCESSORY PROTEIN D"/>
    <property type="match status" value="1"/>
</dbReference>
<keyword evidence="3" id="KW-0963">Cytoplasm</keyword>
<evidence type="ECO:0000256" key="1">
    <source>
        <dbReference type="ARBA" id="ARBA00007177"/>
    </source>
</evidence>
<reference evidence="4 5" key="1">
    <citation type="submission" date="2020-02" db="EMBL/GenBank/DDBJ databases">
        <title>Genomic Insights into the Phylogeny and Genetic Plasticity of the Human and Animal Enteric Pathogen Clostridium perfringens.</title>
        <authorList>
            <person name="Feng Y."/>
            <person name="Hu Y."/>
        </authorList>
    </citation>
    <scope>NUCLEOTIDE SEQUENCE [LARGE SCALE GENOMIC DNA]</scope>
    <source>
        <strain evidence="4 5">CP-40</strain>
    </source>
</reference>
<comment type="similarity">
    <text evidence="1 3">Belongs to the UreD family.</text>
</comment>
<keyword evidence="2 3" id="KW-0143">Chaperone</keyword>
<evidence type="ECO:0000313" key="4">
    <source>
        <dbReference type="EMBL" id="NGU31548.1"/>
    </source>
</evidence>
<dbReference type="PANTHER" id="PTHR33643">
    <property type="entry name" value="UREASE ACCESSORY PROTEIN D"/>
    <property type="match status" value="1"/>
</dbReference>
<dbReference type="HAMAP" id="MF_01384">
    <property type="entry name" value="UreD"/>
    <property type="match status" value="1"/>
</dbReference>
<comment type="caution">
    <text evidence="4">The sequence shown here is derived from an EMBL/GenBank/DDBJ whole genome shotgun (WGS) entry which is preliminary data.</text>
</comment>
<sequence>MNNFDGNLRIILEKKNNRTTINEIYYDGVSKVSPTISLDNEKIPCYFLIHLGGGYLEGEICDNYIELKDNCRSIITTQTPTIAYKCEDGISSKQFTTIKLGENSVVEYILDNTILFKNSMFEQYTDVYMKESSTFIYTDGITSGWSPDGEKFKYKFMRMRNRVFIDNKIVLLDNLILKPNVQEMHEIGLMECYTNYGTAIVIDRRINEEFIEELREKVEKLNLDIKFAISIIEVNGLVIRVLGNFTQDIQKAIYLCINHIRQKLFGSNKLNLRKY</sequence>
<comment type="subunit">
    <text evidence="3">UreD, UreF and UreG form a complex that acts as a GTP-hydrolysis-dependent molecular chaperone, activating the urease apoprotein by helping to assemble the nickel containing metallocenter of UreC. The UreE protein probably delivers the nickel.</text>
</comment>
<evidence type="ECO:0000313" key="5">
    <source>
        <dbReference type="Proteomes" id="UP000481454"/>
    </source>
</evidence>
<evidence type="ECO:0000256" key="2">
    <source>
        <dbReference type="ARBA" id="ARBA00023186"/>
    </source>
</evidence>
<dbReference type="GO" id="GO:0005737">
    <property type="term" value="C:cytoplasm"/>
    <property type="evidence" value="ECO:0007669"/>
    <property type="project" value="UniProtKB-SubCell"/>
</dbReference>
<gene>
    <name evidence="3" type="primary">ureD</name>
    <name evidence="4" type="ORF">G6Z34_15880</name>
</gene>
<accession>A0AAP6WPI6</accession>
<dbReference type="RefSeq" id="WP_003464046.1">
    <property type="nucleotide sequence ID" value="NZ_CATNXI010000015.1"/>
</dbReference>
<dbReference type="Pfam" id="PF01774">
    <property type="entry name" value="UreD"/>
    <property type="match status" value="1"/>
</dbReference>
<name>A0AAP6WPI6_CLOPF</name>
<dbReference type="EMBL" id="JAALLZ010000012">
    <property type="protein sequence ID" value="NGU31548.1"/>
    <property type="molecule type" value="Genomic_DNA"/>
</dbReference>